<dbReference type="PANTHER" id="PTHR11091">
    <property type="entry name" value="OXIDOREDUCTASE-RELATED"/>
    <property type="match status" value="1"/>
</dbReference>
<evidence type="ECO:0000256" key="2">
    <source>
        <dbReference type="ARBA" id="ARBA00023002"/>
    </source>
</evidence>
<dbReference type="SUPFAM" id="SSF89733">
    <property type="entry name" value="L-sulfolactate dehydrogenase-like"/>
    <property type="match status" value="1"/>
</dbReference>
<dbReference type="Gene3D" id="1.10.1530.10">
    <property type="match status" value="1"/>
</dbReference>
<dbReference type="AlphaFoldDB" id="A0A1B2EFS8"/>
<name>A0A1B2EFS8_9HYPH</name>
<organism evidence="3">
    <name type="scientific">Microvirga ossetica</name>
    <dbReference type="NCBI Taxonomy" id="1882682"/>
    <lineage>
        <taxon>Bacteria</taxon>
        <taxon>Pseudomonadati</taxon>
        <taxon>Pseudomonadota</taxon>
        <taxon>Alphaproteobacteria</taxon>
        <taxon>Hyphomicrobiales</taxon>
        <taxon>Methylobacteriaceae</taxon>
        <taxon>Microvirga</taxon>
    </lineage>
</organism>
<accession>A0A1B2EFS8</accession>
<evidence type="ECO:0000256" key="1">
    <source>
        <dbReference type="ARBA" id="ARBA00006056"/>
    </source>
</evidence>
<dbReference type="InterPro" id="IPR043144">
    <property type="entry name" value="Mal/L-sulf/L-lact_DH-like_ah"/>
</dbReference>
<dbReference type="EMBL" id="CP016616">
    <property type="protein sequence ID" value="ANY78722.1"/>
    <property type="molecule type" value="Genomic_DNA"/>
</dbReference>
<dbReference type="InterPro" id="IPR036111">
    <property type="entry name" value="Mal/L-sulfo/L-lacto_DH-like_sf"/>
</dbReference>
<dbReference type="InterPro" id="IPR043143">
    <property type="entry name" value="Mal/L-sulf/L-lact_DH-like_NADP"/>
</dbReference>
<protein>
    <submittedName>
        <fullName evidence="3">Malate dehydrogenase</fullName>
    </submittedName>
</protein>
<comment type="similarity">
    <text evidence="1">Belongs to the LDH2/MDH2 oxidoreductase family.</text>
</comment>
<dbReference type="Pfam" id="PF02615">
    <property type="entry name" value="Ldh_2"/>
    <property type="match status" value="1"/>
</dbReference>
<dbReference type="Gene3D" id="3.30.1370.60">
    <property type="entry name" value="Hypothetical oxidoreductase yiak, domain 2"/>
    <property type="match status" value="1"/>
</dbReference>
<dbReference type="InterPro" id="IPR003767">
    <property type="entry name" value="Malate/L-lactate_DH-like"/>
</dbReference>
<proteinExistence type="inferred from homology"/>
<keyword evidence="2" id="KW-0560">Oxidoreductase</keyword>
<sequence length="370" mass="39390">MIASETVSAEVIRAQIEAILRAWGMSEETLRRTAEVMVETDLRGIDSHGISMLTQYAQMQDAGQLRIRAEPRIVRQSASTALIDGGAGLGHPAALMGMNLAIDKALAHDVGVVSVFNSHHFGAAGYYATMAAERGLIGVVSSTTRVISVVPTNGVERVLGTNPIAIAAPAGRHRPVCLDISTSVAAANKVKVYALQDKDLPAGWVMDREGRNVTDSGQAFRQIFESREGGLTPIGGAGTEMGGHKGYGLGLIAQILSGTLSGGSFSPIRNLTQKPSDPDNIGHFFMALNPAAFRPLDDFWSDLDVAIDTLHATRSVRDDEPVLVPGDPEWISREERLANGIPIPETLMLKVREIAEAAGAPFLLKPTRAA</sequence>
<reference evidence="3" key="1">
    <citation type="submission" date="2016-07" db="EMBL/GenBank/DDBJ databases">
        <title>Microvirga ossetica sp. nov. a new species of rhizobia isolated from root nodules of the legume species Vicia alpestris Steven originated from North Ossetia region in the Caucasus.</title>
        <authorList>
            <person name="Safronova V.I."/>
            <person name="Kuznetsova I.G."/>
            <person name="Sazanova A.L."/>
            <person name="Belimov A."/>
            <person name="Andronov E."/>
            <person name="Osledkin Y.S."/>
            <person name="Onishchuk O.P."/>
            <person name="Kurchak O.N."/>
            <person name="Shaposhnikov A.I."/>
            <person name="Willems A."/>
            <person name="Tikhonovich I.A."/>
        </authorList>
    </citation>
    <scope>NUCLEOTIDE SEQUENCE [LARGE SCALE GENOMIC DNA]</scope>
    <source>
        <strain evidence="3">V5/3M</strain>
    </source>
</reference>
<evidence type="ECO:0000313" key="3">
    <source>
        <dbReference type="EMBL" id="ANY78722.1"/>
    </source>
</evidence>
<dbReference type="GO" id="GO:0016491">
    <property type="term" value="F:oxidoreductase activity"/>
    <property type="evidence" value="ECO:0007669"/>
    <property type="project" value="UniProtKB-KW"/>
</dbReference>
<dbReference type="PANTHER" id="PTHR11091:SF0">
    <property type="entry name" value="MALATE DEHYDROGENASE"/>
    <property type="match status" value="1"/>
</dbReference>
<dbReference type="OrthoDB" id="9811519at2"/>
<gene>
    <name evidence="3" type="ORF">BB934_11185</name>
</gene>
<dbReference type="KEGG" id="moc:BB934_11185"/>
<dbReference type="RefSeq" id="WP_099509721.1">
    <property type="nucleotide sequence ID" value="NZ_CP016616.1"/>
</dbReference>